<dbReference type="EMBL" id="JAEVHI010000001">
    <property type="protein sequence ID" value="KAG5303509.1"/>
    <property type="molecule type" value="Genomic_DNA"/>
</dbReference>
<protein>
    <submittedName>
        <fullName evidence="1">Uncharacterized protein</fullName>
    </submittedName>
</protein>
<dbReference type="AlphaFoldDB" id="A0A8H7Z9I6"/>
<sequence length="78" mass="8989">MQQQNSMVLSTQIPYMKLSLDLLYSFELQSWRTSLSSCPLELISLLAGSSTAPFEIQFCCRDMFYLVYPKYLSKTACQ</sequence>
<reference evidence="1 2" key="1">
    <citation type="submission" date="2021-01" db="EMBL/GenBank/DDBJ databases">
        <title>Chromosome-level genome assembly of a human fungal pathogen reveals clustering of transcriptionally co-regulated genes.</title>
        <authorList>
            <person name="Voorhies M."/>
            <person name="Cohen S."/>
            <person name="Shea T.P."/>
            <person name="Petrus S."/>
            <person name="Munoz J.F."/>
            <person name="Poplawski S."/>
            <person name="Goldman W.E."/>
            <person name="Michael T."/>
            <person name="Cuomo C.A."/>
            <person name="Sil A."/>
            <person name="Beyhan S."/>
        </authorList>
    </citation>
    <scope>NUCLEOTIDE SEQUENCE [LARGE SCALE GENOMIC DNA]</scope>
    <source>
        <strain evidence="1 2">G184AR</strain>
    </source>
</reference>
<comment type="caution">
    <text evidence="1">The sequence shown here is derived from an EMBL/GenBank/DDBJ whole genome shotgun (WGS) entry which is preliminary data.</text>
</comment>
<dbReference type="Proteomes" id="UP000670092">
    <property type="component" value="Unassembled WGS sequence"/>
</dbReference>
<gene>
    <name evidence="1" type="ORF">I7I52_01525</name>
</gene>
<evidence type="ECO:0000313" key="2">
    <source>
        <dbReference type="Proteomes" id="UP000670092"/>
    </source>
</evidence>
<accession>A0A8H7Z9I6</accession>
<dbReference type="VEuPathDB" id="FungiDB:I7I52_01525"/>
<name>A0A8H7Z9I6_AJECA</name>
<proteinExistence type="predicted"/>
<evidence type="ECO:0000313" key="1">
    <source>
        <dbReference type="EMBL" id="KAG5303509.1"/>
    </source>
</evidence>
<organism evidence="1 2">
    <name type="scientific">Ajellomyces capsulatus</name>
    <name type="common">Darling's disease fungus</name>
    <name type="synonym">Histoplasma capsulatum</name>
    <dbReference type="NCBI Taxonomy" id="5037"/>
    <lineage>
        <taxon>Eukaryota</taxon>
        <taxon>Fungi</taxon>
        <taxon>Dikarya</taxon>
        <taxon>Ascomycota</taxon>
        <taxon>Pezizomycotina</taxon>
        <taxon>Eurotiomycetes</taxon>
        <taxon>Eurotiomycetidae</taxon>
        <taxon>Onygenales</taxon>
        <taxon>Ajellomycetaceae</taxon>
        <taxon>Histoplasma</taxon>
    </lineage>
</organism>